<feature type="chain" id="PRO_5045373297" description="DUF4148 domain-containing protein" evidence="1">
    <location>
        <begin position="22"/>
        <end position="98"/>
    </location>
</feature>
<evidence type="ECO:0000313" key="2">
    <source>
        <dbReference type="EMBL" id="MEG3182817.1"/>
    </source>
</evidence>
<evidence type="ECO:0000313" key="3">
    <source>
        <dbReference type="Proteomes" id="UP001355056"/>
    </source>
</evidence>
<keyword evidence="3" id="KW-1185">Reference proteome</keyword>
<evidence type="ECO:0000256" key="1">
    <source>
        <dbReference type="SAM" id="SignalP"/>
    </source>
</evidence>
<reference evidence="2 3" key="1">
    <citation type="journal article" date="2016" name="Int. J. Syst. Evol. Microbiol.">
        <title>Lysobacter erysipheiresistens sp. nov., an antagonist of powdery mildew, isolated from tobacco-cultivated soil.</title>
        <authorList>
            <person name="Xie B."/>
            <person name="Li T."/>
            <person name="Lin X."/>
            <person name="Wang C.J."/>
            <person name="Chen Y.J."/>
            <person name="Liu W.J."/>
            <person name="Zhao Z.W."/>
        </authorList>
    </citation>
    <scope>NUCLEOTIDE SEQUENCE [LARGE SCALE GENOMIC DNA]</scope>
    <source>
        <strain evidence="2 3">RS-LYSO-3</strain>
    </source>
</reference>
<feature type="signal peptide" evidence="1">
    <location>
        <begin position="1"/>
        <end position="21"/>
    </location>
</feature>
<organism evidence="2 3">
    <name type="scientific">Novilysobacter erysipheiresistens</name>
    <dbReference type="NCBI Taxonomy" id="1749332"/>
    <lineage>
        <taxon>Bacteria</taxon>
        <taxon>Pseudomonadati</taxon>
        <taxon>Pseudomonadota</taxon>
        <taxon>Gammaproteobacteria</taxon>
        <taxon>Lysobacterales</taxon>
        <taxon>Lysobacteraceae</taxon>
        <taxon>Novilysobacter</taxon>
    </lineage>
</organism>
<dbReference type="Proteomes" id="UP001355056">
    <property type="component" value="Unassembled WGS sequence"/>
</dbReference>
<dbReference type="RefSeq" id="WP_332614259.1">
    <property type="nucleotide sequence ID" value="NZ_JAXGFP010000001.1"/>
</dbReference>
<sequence>MRQLLLATLLATCASLVPAHAGLFDKKPEDAAREASQAGMSATTVWVDASWGFRNQGAANELSRTHQVFAGYGYKVVGVEPYIENNDLQGFFVTYQKP</sequence>
<name>A0ABU7YV67_9GAMM</name>
<dbReference type="EMBL" id="JAXGFP010000001">
    <property type="protein sequence ID" value="MEG3182817.1"/>
    <property type="molecule type" value="Genomic_DNA"/>
</dbReference>
<gene>
    <name evidence="2" type="ORF">SNE34_02160</name>
</gene>
<accession>A0ABU7YV67</accession>
<evidence type="ECO:0008006" key="4">
    <source>
        <dbReference type="Google" id="ProtNLM"/>
    </source>
</evidence>
<proteinExistence type="predicted"/>
<protein>
    <recommendedName>
        <fullName evidence="4">DUF4148 domain-containing protein</fullName>
    </recommendedName>
</protein>
<keyword evidence="1" id="KW-0732">Signal</keyword>
<comment type="caution">
    <text evidence="2">The sequence shown here is derived from an EMBL/GenBank/DDBJ whole genome shotgun (WGS) entry which is preliminary data.</text>
</comment>